<comment type="caution">
    <text evidence="2">The sequence shown here is derived from an EMBL/GenBank/DDBJ whole genome shotgun (WGS) entry which is preliminary data.</text>
</comment>
<dbReference type="RefSeq" id="WP_315623628.1">
    <property type="nucleotide sequence ID" value="NZ_JAUHMF010000001.1"/>
</dbReference>
<dbReference type="InterPro" id="IPR011330">
    <property type="entry name" value="Glyco_hydro/deAcase_b/a-brl"/>
</dbReference>
<dbReference type="SUPFAM" id="SSF88713">
    <property type="entry name" value="Glycoside hydrolase/deacetylase"/>
    <property type="match status" value="1"/>
</dbReference>
<feature type="domain" description="NodB homology" evidence="1">
    <location>
        <begin position="35"/>
        <end position="127"/>
    </location>
</feature>
<dbReference type="InterPro" id="IPR050248">
    <property type="entry name" value="Polysacc_deacetylase_ArnD"/>
</dbReference>
<protein>
    <submittedName>
        <fullName evidence="2">Polysaccharide deacetylase family protein</fullName>
    </submittedName>
</protein>
<evidence type="ECO:0000313" key="3">
    <source>
        <dbReference type="Proteomes" id="UP001254165"/>
    </source>
</evidence>
<dbReference type="EMBL" id="JAUHMF010000001">
    <property type="protein sequence ID" value="MDT8896977.1"/>
    <property type="molecule type" value="Genomic_DNA"/>
</dbReference>
<dbReference type="Gene3D" id="3.20.20.370">
    <property type="entry name" value="Glycoside hydrolase/deacetylase"/>
    <property type="match status" value="1"/>
</dbReference>
<dbReference type="Proteomes" id="UP001254165">
    <property type="component" value="Unassembled WGS sequence"/>
</dbReference>
<evidence type="ECO:0000313" key="2">
    <source>
        <dbReference type="EMBL" id="MDT8896977.1"/>
    </source>
</evidence>
<evidence type="ECO:0000259" key="1">
    <source>
        <dbReference type="Pfam" id="PF01522"/>
    </source>
</evidence>
<dbReference type="InterPro" id="IPR002509">
    <property type="entry name" value="NODB_dom"/>
</dbReference>
<reference evidence="2 3" key="1">
    <citation type="submission" date="2023-07" db="EMBL/GenBank/DDBJ databases">
        <title>Novel species of Thermanaerothrix with wide hydrolytic capabilities.</title>
        <authorList>
            <person name="Zayulina K.S."/>
            <person name="Podosokorskaya O.A."/>
            <person name="Elcheninov A.G."/>
        </authorList>
    </citation>
    <scope>NUCLEOTIDE SEQUENCE [LARGE SCALE GENOMIC DNA]</scope>
    <source>
        <strain evidence="2 3">4228-RoL</strain>
    </source>
</reference>
<dbReference type="Pfam" id="PF01522">
    <property type="entry name" value="Polysacc_deac_1"/>
    <property type="match status" value="1"/>
</dbReference>
<accession>A0ABU3NJF9</accession>
<gene>
    <name evidence="2" type="ORF">QYE77_01775</name>
</gene>
<name>A0ABU3NJF9_9CHLR</name>
<dbReference type="PANTHER" id="PTHR10587">
    <property type="entry name" value="GLYCOSYL TRANSFERASE-RELATED"/>
    <property type="match status" value="1"/>
</dbReference>
<dbReference type="PANTHER" id="PTHR10587:SF137">
    <property type="entry name" value="4-DEOXY-4-FORMAMIDO-L-ARABINOSE-PHOSPHOUNDECAPRENOL DEFORMYLASE ARND-RELATED"/>
    <property type="match status" value="1"/>
</dbReference>
<keyword evidence="3" id="KW-1185">Reference proteome</keyword>
<sequence>MGGKLILFWDFDAEWGAERSRSGSGPKTWGPLEFSCTERLLRLLEQFGVKACFAVVGAVALPGVRPYHDPGLIREIAAQGHEIASHAMHHEWLPGVGKGNLPQIIRQSKEVLETCISQPVTTFAPTYNQPFDFWERGSISLSERRGVPRDRVDLGFLCQALHEEGFTFCRVAYRPLNERLMQYLGCRKPFFPKIEMIRGVTTLRTNAFGFRTDTLNLIDRAIEKNGFVVCFAHPHALNGNGAQGERQLIPFLERVQELANLGKLEIVLPRTVVLKTLHEG</sequence>
<organism evidence="2 3">
    <name type="scientific">Thermanaerothrix solaris</name>
    <dbReference type="NCBI Taxonomy" id="3058434"/>
    <lineage>
        <taxon>Bacteria</taxon>
        <taxon>Bacillati</taxon>
        <taxon>Chloroflexota</taxon>
        <taxon>Anaerolineae</taxon>
        <taxon>Anaerolineales</taxon>
        <taxon>Anaerolineaceae</taxon>
        <taxon>Thermanaerothrix</taxon>
    </lineage>
</organism>
<proteinExistence type="predicted"/>